<gene>
    <name evidence="7" type="ORF">AMJ44_14045</name>
</gene>
<reference evidence="7 8" key="1">
    <citation type="journal article" date="2015" name="Microbiome">
        <title>Genomic resolution of linkages in carbon, nitrogen, and sulfur cycling among widespread estuary sediment bacteria.</title>
        <authorList>
            <person name="Baker B.J."/>
            <person name="Lazar C.S."/>
            <person name="Teske A.P."/>
            <person name="Dick G.J."/>
        </authorList>
    </citation>
    <scope>NUCLEOTIDE SEQUENCE [LARGE SCALE GENOMIC DNA]</scope>
    <source>
        <strain evidence="7">DG_54_3</strain>
    </source>
</reference>
<evidence type="ECO:0000256" key="4">
    <source>
        <dbReference type="ARBA" id="ARBA00022825"/>
    </source>
</evidence>
<keyword evidence="3" id="KW-0378">Hydrolase</keyword>
<evidence type="ECO:0000313" key="8">
    <source>
        <dbReference type="Proteomes" id="UP000051861"/>
    </source>
</evidence>
<evidence type="ECO:0000259" key="6">
    <source>
        <dbReference type="PROSITE" id="PS50106"/>
    </source>
</evidence>
<dbReference type="InterPro" id="IPR041489">
    <property type="entry name" value="PDZ_6"/>
</dbReference>
<keyword evidence="5" id="KW-0472">Membrane</keyword>
<dbReference type="InterPro" id="IPR055210">
    <property type="entry name" value="CtpA/B_N"/>
</dbReference>
<comment type="caution">
    <text evidence="7">The sequence shown here is derived from an EMBL/GenBank/DDBJ whole genome shotgun (WGS) entry which is preliminary data.</text>
</comment>
<dbReference type="GO" id="GO:0007165">
    <property type="term" value="P:signal transduction"/>
    <property type="evidence" value="ECO:0007669"/>
    <property type="project" value="TreeGrafter"/>
</dbReference>
<dbReference type="CDD" id="cd06782">
    <property type="entry name" value="cpPDZ_CPP-like"/>
    <property type="match status" value="1"/>
</dbReference>
<dbReference type="AlphaFoldDB" id="A0A0S7XMR8"/>
<protein>
    <recommendedName>
        <fullName evidence="6">PDZ domain-containing protein</fullName>
    </recommendedName>
</protein>
<organism evidence="7 8">
    <name type="scientific">candidate division WOR-1 bacterium DG_54_3</name>
    <dbReference type="NCBI Taxonomy" id="1703775"/>
    <lineage>
        <taxon>Bacteria</taxon>
        <taxon>Bacillati</taxon>
        <taxon>Saganbacteria</taxon>
    </lineage>
</organism>
<dbReference type="Pfam" id="PF17820">
    <property type="entry name" value="PDZ_6"/>
    <property type="match status" value="1"/>
</dbReference>
<evidence type="ECO:0000256" key="3">
    <source>
        <dbReference type="ARBA" id="ARBA00022801"/>
    </source>
</evidence>
<dbReference type="Proteomes" id="UP000051861">
    <property type="component" value="Unassembled WGS sequence"/>
</dbReference>
<dbReference type="EMBL" id="LIZX01000221">
    <property type="protein sequence ID" value="KPJ63760.1"/>
    <property type="molecule type" value="Genomic_DNA"/>
</dbReference>
<feature type="domain" description="PDZ" evidence="6">
    <location>
        <begin position="86"/>
        <end position="154"/>
    </location>
</feature>
<dbReference type="FunFam" id="2.30.42.10:FF:000063">
    <property type="entry name" value="Peptidase, S41 family"/>
    <property type="match status" value="1"/>
</dbReference>
<dbReference type="GO" id="GO:0004175">
    <property type="term" value="F:endopeptidase activity"/>
    <property type="evidence" value="ECO:0007669"/>
    <property type="project" value="TreeGrafter"/>
</dbReference>
<dbReference type="Gene3D" id="2.30.42.10">
    <property type="match status" value="1"/>
</dbReference>
<keyword evidence="4" id="KW-0720">Serine protease</keyword>
<dbReference type="InterPro" id="IPR036034">
    <property type="entry name" value="PDZ_sf"/>
</dbReference>
<dbReference type="Pfam" id="PF22694">
    <property type="entry name" value="CtpB_N-like"/>
    <property type="match status" value="1"/>
</dbReference>
<evidence type="ECO:0000256" key="2">
    <source>
        <dbReference type="ARBA" id="ARBA00022670"/>
    </source>
</evidence>
<feature type="transmembrane region" description="Helical" evidence="5">
    <location>
        <begin position="12"/>
        <end position="31"/>
    </location>
</feature>
<dbReference type="InterPro" id="IPR001478">
    <property type="entry name" value="PDZ"/>
</dbReference>
<name>A0A0S7XMR8_UNCSA</name>
<dbReference type="SUPFAM" id="SSF50156">
    <property type="entry name" value="PDZ domain-like"/>
    <property type="match status" value="1"/>
</dbReference>
<evidence type="ECO:0000256" key="1">
    <source>
        <dbReference type="ARBA" id="ARBA00009179"/>
    </source>
</evidence>
<dbReference type="Gene3D" id="3.30.750.44">
    <property type="match status" value="1"/>
</dbReference>
<dbReference type="Gene3D" id="3.90.226.10">
    <property type="entry name" value="2-enoyl-CoA Hydratase, Chain A, domain 1"/>
    <property type="match status" value="1"/>
</dbReference>
<keyword evidence="5" id="KW-1133">Transmembrane helix</keyword>
<dbReference type="SMART" id="SM00228">
    <property type="entry name" value="PDZ"/>
    <property type="match status" value="1"/>
</dbReference>
<comment type="similarity">
    <text evidence="1">Belongs to the peptidase S41A family.</text>
</comment>
<evidence type="ECO:0000313" key="7">
    <source>
        <dbReference type="EMBL" id="KPJ63760.1"/>
    </source>
</evidence>
<accession>A0A0S7XMR8</accession>
<dbReference type="PANTHER" id="PTHR32060">
    <property type="entry name" value="TAIL-SPECIFIC PROTEASE"/>
    <property type="match status" value="1"/>
</dbReference>
<keyword evidence="5" id="KW-0812">Transmembrane</keyword>
<dbReference type="GO" id="GO:0008236">
    <property type="term" value="F:serine-type peptidase activity"/>
    <property type="evidence" value="ECO:0007669"/>
    <property type="project" value="UniProtKB-KW"/>
</dbReference>
<keyword evidence="2" id="KW-0645">Protease</keyword>
<sequence length="205" mass="22754">MVKEYLTIRKSTLFLAVILVGLLIGGLVYALSDNLYASLKDFGEVATVVNSQYVEDVKSQDLIEAGIEGMLKSLDRYSEFLDEKQYRALLEDTYGQFEGLGIEIAITNGWLTVIAPLEDTPADRMGIQAGDRIIKIEGVSTEGITAEEAVGKLRGKKGTEVHITIQREGIAEPMEYTIVRDVIELRSVPYYGVTKNKIGYVRLNQ</sequence>
<feature type="non-terminal residue" evidence="7">
    <location>
        <position position="205"/>
    </location>
</feature>
<proteinExistence type="inferred from homology"/>
<dbReference type="PANTHER" id="PTHR32060:SF30">
    <property type="entry name" value="CARBOXY-TERMINAL PROCESSING PROTEASE CTPA"/>
    <property type="match status" value="1"/>
</dbReference>
<dbReference type="PROSITE" id="PS50106">
    <property type="entry name" value="PDZ"/>
    <property type="match status" value="1"/>
</dbReference>
<dbReference type="GO" id="GO:0030288">
    <property type="term" value="C:outer membrane-bounded periplasmic space"/>
    <property type="evidence" value="ECO:0007669"/>
    <property type="project" value="TreeGrafter"/>
</dbReference>
<evidence type="ECO:0000256" key="5">
    <source>
        <dbReference type="SAM" id="Phobius"/>
    </source>
</evidence>
<dbReference type="GO" id="GO:0006508">
    <property type="term" value="P:proteolysis"/>
    <property type="evidence" value="ECO:0007669"/>
    <property type="project" value="UniProtKB-KW"/>
</dbReference>